<feature type="region of interest" description="Disordered" evidence="1">
    <location>
        <begin position="1"/>
        <end position="31"/>
    </location>
</feature>
<dbReference type="GO" id="GO:0003824">
    <property type="term" value="F:catalytic activity"/>
    <property type="evidence" value="ECO:0007669"/>
    <property type="project" value="InterPro"/>
</dbReference>
<reference evidence="3 4" key="1">
    <citation type="submission" date="2020-01" db="EMBL/GenBank/DDBJ databases">
        <title>The draft genome sequence of Corallococcus exiguus DSM 14696.</title>
        <authorList>
            <person name="Zhang X."/>
            <person name="Zhu H."/>
        </authorList>
    </citation>
    <scope>NUCLEOTIDE SEQUENCE [LARGE SCALE GENOMIC DNA]</scope>
    <source>
        <strain evidence="3 4">DSM 14696</strain>
    </source>
</reference>
<feature type="compositionally biased region" description="Polar residues" evidence="1">
    <location>
        <begin position="1"/>
        <end position="13"/>
    </location>
</feature>
<gene>
    <name evidence="3" type="ORF">GTZ93_00375</name>
</gene>
<dbReference type="Pfam" id="PF03372">
    <property type="entry name" value="Exo_endo_phos"/>
    <property type="match status" value="1"/>
</dbReference>
<dbReference type="InterPro" id="IPR036691">
    <property type="entry name" value="Endo/exonu/phosph_ase_sf"/>
</dbReference>
<evidence type="ECO:0000256" key="1">
    <source>
        <dbReference type="SAM" id="MobiDB-lite"/>
    </source>
</evidence>
<proteinExistence type="predicted"/>
<comment type="caution">
    <text evidence="3">The sequence shown here is derived from an EMBL/GenBank/DDBJ whole genome shotgun (WGS) entry which is preliminary data.</text>
</comment>
<name>A0A7X4Y419_9BACT</name>
<dbReference type="RefSeq" id="WP_161662594.1">
    <property type="nucleotide sequence ID" value="NZ_JAAAPK010000001.1"/>
</dbReference>
<feature type="domain" description="Endonuclease/exonuclease/phosphatase" evidence="2">
    <location>
        <begin position="35"/>
        <end position="239"/>
    </location>
</feature>
<organism evidence="3 4">
    <name type="scientific">Corallococcus exiguus</name>
    <dbReference type="NCBI Taxonomy" id="83462"/>
    <lineage>
        <taxon>Bacteria</taxon>
        <taxon>Pseudomonadati</taxon>
        <taxon>Myxococcota</taxon>
        <taxon>Myxococcia</taxon>
        <taxon>Myxococcales</taxon>
        <taxon>Cystobacterineae</taxon>
        <taxon>Myxococcaceae</taxon>
        <taxon>Corallococcus</taxon>
    </lineage>
</organism>
<evidence type="ECO:0000313" key="3">
    <source>
        <dbReference type="EMBL" id="NBC38268.1"/>
    </source>
</evidence>
<sequence>MSQSSFLGTSSADETGRYDGTSASTSLESHGVAKPTNTVDVVFLQEVKGELNETLKLIEAHGGKQVTVNHPSSVAGECGLAAVWRAGAAHNWTVTQAAYRELVAVTMNGVPVFLFGGHAKSGGGHDTQLDVARLLMAAQAEIQRPGLPSFIALLVGDMNTEPAFQSADGTAMATRAMKIVSGGAELFWQAVSPGIATHDDNTLDFAWVCSREAPPFRVTPYLPSNPAVYQRALRALSDHVPVGFLVDLPKTTVL</sequence>
<accession>A0A7X4Y419</accession>
<dbReference type="EMBL" id="JAAAPK010000001">
    <property type="protein sequence ID" value="NBC38268.1"/>
    <property type="molecule type" value="Genomic_DNA"/>
</dbReference>
<dbReference type="Proteomes" id="UP000537825">
    <property type="component" value="Unassembled WGS sequence"/>
</dbReference>
<dbReference type="InterPro" id="IPR005135">
    <property type="entry name" value="Endo/exonuclease/phosphatase"/>
</dbReference>
<keyword evidence="4" id="KW-1185">Reference proteome</keyword>
<dbReference type="Gene3D" id="3.60.10.10">
    <property type="entry name" value="Endonuclease/exonuclease/phosphatase"/>
    <property type="match status" value="1"/>
</dbReference>
<evidence type="ECO:0000313" key="4">
    <source>
        <dbReference type="Proteomes" id="UP000537825"/>
    </source>
</evidence>
<dbReference type="AlphaFoldDB" id="A0A7X4Y419"/>
<evidence type="ECO:0000259" key="2">
    <source>
        <dbReference type="Pfam" id="PF03372"/>
    </source>
</evidence>
<dbReference type="SUPFAM" id="SSF56219">
    <property type="entry name" value="DNase I-like"/>
    <property type="match status" value="1"/>
</dbReference>
<protein>
    <recommendedName>
        <fullName evidence="2">Endonuclease/exonuclease/phosphatase domain-containing protein</fullName>
    </recommendedName>
</protein>